<evidence type="ECO:0000313" key="5">
    <source>
        <dbReference type="Proteomes" id="UP000192678"/>
    </source>
</evidence>
<sequence>MTLNQIKELLQFIAAGNATKAQEDAFVEWLDNCDKADYQEAIAEWERLLEQEPVYAAQYPALTSRIEASLNKADIPVIPLYGKEKDKRSSVNWKMIAASVILILAMGSFFYFGKDKLQKTASNHQTMDIKPGGNNAVLILGDGSEVNLNSIKNGEVAMQAGIKVEKRADGQLIYTIVKNAENRSKELFNTIQTPIGGQYRINLPDGSLVWLNAASSLRYPTSFSGDERRVELIGEAYFEIAKDKARPFRVVSHQQTVEVLGTHFNVNSYEDEDNTRTTLLEGGVKIYARANKETLVLKPGQQSQVSANSINVKDVDASDAAAWKDGYFVFNAESIPSAMRKIARWYDLEISYEGDINQDLAGSVSRFTNVSEVLKTLELTGLVHFKVDGRKVRVIAN</sequence>
<reference evidence="4 5" key="1">
    <citation type="submission" date="2017-04" db="EMBL/GenBank/DDBJ databases">
        <authorList>
            <person name="Afonso C.L."/>
            <person name="Miller P.J."/>
            <person name="Scott M.A."/>
            <person name="Spackman E."/>
            <person name="Goraichik I."/>
            <person name="Dimitrov K.M."/>
            <person name="Suarez D.L."/>
            <person name="Swayne D.E."/>
        </authorList>
    </citation>
    <scope>NUCLEOTIDE SEQUENCE [LARGE SCALE GENOMIC DNA]</scope>
    <source>
        <strain evidence="4 5">DSM 19625</strain>
    </source>
</reference>
<evidence type="ECO:0000256" key="1">
    <source>
        <dbReference type="SAM" id="Phobius"/>
    </source>
</evidence>
<dbReference type="AlphaFoldDB" id="A0A1W2AH62"/>
<gene>
    <name evidence="4" type="ORF">SAMN04488101_101601</name>
</gene>
<name>A0A1W2AH62_9SPHI</name>
<dbReference type="EMBL" id="FWYB01000001">
    <property type="protein sequence ID" value="SMC59910.1"/>
    <property type="molecule type" value="Genomic_DNA"/>
</dbReference>
<evidence type="ECO:0000259" key="3">
    <source>
        <dbReference type="Pfam" id="PF16344"/>
    </source>
</evidence>
<protein>
    <submittedName>
        <fullName evidence="4">FecR family protein</fullName>
    </submittedName>
</protein>
<dbReference type="Pfam" id="PF04773">
    <property type="entry name" value="FecR"/>
    <property type="match status" value="1"/>
</dbReference>
<dbReference type="InterPro" id="IPR006860">
    <property type="entry name" value="FecR"/>
</dbReference>
<dbReference type="Proteomes" id="UP000192678">
    <property type="component" value="Unassembled WGS sequence"/>
</dbReference>
<keyword evidence="1" id="KW-1133">Transmembrane helix</keyword>
<dbReference type="InterPro" id="IPR012373">
    <property type="entry name" value="Ferrdict_sens_TM"/>
</dbReference>
<keyword evidence="1" id="KW-0812">Transmembrane</keyword>
<dbReference type="GO" id="GO:0016989">
    <property type="term" value="F:sigma factor antagonist activity"/>
    <property type="evidence" value="ECO:0007669"/>
    <property type="project" value="TreeGrafter"/>
</dbReference>
<feature type="domain" description="Protein FecR C-terminal" evidence="3">
    <location>
        <begin position="327"/>
        <end position="393"/>
    </location>
</feature>
<dbReference type="RefSeq" id="WP_084287163.1">
    <property type="nucleotide sequence ID" value="NZ_FWYB01000001.1"/>
</dbReference>
<organism evidence="4 5">
    <name type="scientific">Pedobacter nyackensis</name>
    <dbReference type="NCBI Taxonomy" id="475255"/>
    <lineage>
        <taxon>Bacteria</taxon>
        <taxon>Pseudomonadati</taxon>
        <taxon>Bacteroidota</taxon>
        <taxon>Sphingobacteriia</taxon>
        <taxon>Sphingobacteriales</taxon>
        <taxon>Sphingobacteriaceae</taxon>
        <taxon>Pedobacter</taxon>
    </lineage>
</organism>
<dbReference type="FunFam" id="2.60.120.1440:FF:000001">
    <property type="entry name" value="Putative anti-sigma factor"/>
    <property type="match status" value="1"/>
</dbReference>
<feature type="domain" description="FecR protein" evidence="2">
    <location>
        <begin position="190"/>
        <end position="285"/>
    </location>
</feature>
<proteinExistence type="predicted"/>
<dbReference type="STRING" id="475255.SAMN04488101_101601"/>
<keyword evidence="1" id="KW-0472">Membrane</keyword>
<dbReference type="PANTHER" id="PTHR30273:SF2">
    <property type="entry name" value="PROTEIN FECR"/>
    <property type="match status" value="1"/>
</dbReference>
<keyword evidence="5" id="KW-1185">Reference proteome</keyword>
<dbReference type="InterPro" id="IPR032508">
    <property type="entry name" value="FecR_C"/>
</dbReference>
<evidence type="ECO:0000259" key="2">
    <source>
        <dbReference type="Pfam" id="PF04773"/>
    </source>
</evidence>
<dbReference type="Gene3D" id="3.55.50.30">
    <property type="match status" value="1"/>
</dbReference>
<dbReference type="PANTHER" id="PTHR30273">
    <property type="entry name" value="PERIPLASMIC SIGNAL SENSOR AND SIGMA FACTOR ACTIVATOR FECR-RELATED"/>
    <property type="match status" value="1"/>
</dbReference>
<dbReference type="Gene3D" id="2.60.120.1440">
    <property type="match status" value="1"/>
</dbReference>
<dbReference type="Pfam" id="PF16344">
    <property type="entry name" value="FecR_C"/>
    <property type="match status" value="1"/>
</dbReference>
<evidence type="ECO:0000313" key="4">
    <source>
        <dbReference type="EMBL" id="SMC59910.1"/>
    </source>
</evidence>
<accession>A0A1W2AH62</accession>
<feature type="transmembrane region" description="Helical" evidence="1">
    <location>
        <begin position="93"/>
        <end position="113"/>
    </location>
</feature>
<dbReference type="OrthoDB" id="1099963at2"/>